<dbReference type="AlphaFoldDB" id="X0VVK9"/>
<accession>X0VVK9</accession>
<dbReference type="InterPro" id="IPR045090">
    <property type="entry name" value="Pept_M3A_M3B"/>
</dbReference>
<dbReference type="PANTHER" id="PTHR43660">
    <property type="entry name" value="DIPEPTIDYL CARBOXYPEPTIDASE"/>
    <property type="match status" value="1"/>
</dbReference>
<reference evidence="9" key="1">
    <citation type="journal article" date="2014" name="Front. Microbiol.">
        <title>High frequency of phylogenetically diverse reductive dehalogenase-homologous genes in deep subseafloor sedimentary metagenomes.</title>
        <authorList>
            <person name="Kawai M."/>
            <person name="Futagami T."/>
            <person name="Toyoda A."/>
            <person name="Takaki Y."/>
            <person name="Nishi S."/>
            <person name="Hori S."/>
            <person name="Arai W."/>
            <person name="Tsubouchi T."/>
            <person name="Morono Y."/>
            <person name="Uchiyama I."/>
            <person name="Ito T."/>
            <person name="Fujiyama A."/>
            <person name="Inagaki F."/>
            <person name="Takami H."/>
        </authorList>
    </citation>
    <scope>NUCLEOTIDE SEQUENCE</scope>
    <source>
        <strain evidence="9">Expedition CK06-06</strain>
    </source>
</reference>
<dbReference type="GO" id="GO:0046872">
    <property type="term" value="F:metal ion binding"/>
    <property type="evidence" value="ECO:0007669"/>
    <property type="project" value="UniProtKB-KW"/>
</dbReference>
<evidence type="ECO:0000256" key="2">
    <source>
        <dbReference type="ARBA" id="ARBA00006040"/>
    </source>
</evidence>
<dbReference type="EMBL" id="BARS01033126">
    <property type="protein sequence ID" value="GAG22335.1"/>
    <property type="molecule type" value="Genomic_DNA"/>
</dbReference>
<sequence>LNGANTNDKLQSISREVAPLRAKHNDDIKLNKALFTRIKQIYEEKDRLGLTPEQDTLLENYYLGFVRSGANLNDGDKEKLRRINEELSKLYVEFRQNHLKQTNAIGLVIDKDEDLAGLPDEVIQAAAEMAEERGIPGKWVFTLQKPSFIPFLMNSSKRELRKIVFKAYVNRGNNNDEFDNKKLILRIASLRVSRANLLGYETHADYVLERNMAKNPENVCAFLNDLWKPAIKRAKMEVADMQAIINREGHDLKLQAWDWW</sequence>
<gene>
    <name evidence="9" type="ORF">S01H1_51332</name>
</gene>
<keyword evidence="3" id="KW-0645">Protease</keyword>
<evidence type="ECO:0000256" key="7">
    <source>
        <dbReference type="ARBA" id="ARBA00023049"/>
    </source>
</evidence>
<organism evidence="9">
    <name type="scientific">marine sediment metagenome</name>
    <dbReference type="NCBI Taxonomy" id="412755"/>
    <lineage>
        <taxon>unclassified sequences</taxon>
        <taxon>metagenomes</taxon>
        <taxon>ecological metagenomes</taxon>
    </lineage>
</organism>
<evidence type="ECO:0000256" key="6">
    <source>
        <dbReference type="ARBA" id="ARBA00022833"/>
    </source>
</evidence>
<name>X0VVK9_9ZZZZ</name>
<dbReference type="InterPro" id="IPR024077">
    <property type="entry name" value="Neurolysin/TOP_dom2"/>
</dbReference>
<dbReference type="InterPro" id="IPR001567">
    <property type="entry name" value="Pept_M3A_M3B_dom"/>
</dbReference>
<comment type="caution">
    <text evidence="9">The sequence shown here is derived from an EMBL/GenBank/DDBJ whole genome shotgun (WGS) entry which is preliminary data.</text>
</comment>
<comment type="cofactor">
    <cofactor evidence="1">
        <name>Zn(2+)</name>
        <dbReference type="ChEBI" id="CHEBI:29105"/>
    </cofactor>
</comment>
<dbReference type="GO" id="GO:0006508">
    <property type="term" value="P:proteolysis"/>
    <property type="evidence" value="ECO:0007669"/>
    <property type="project" value="UniProtKB-KW"/>
</dbReference>
<evidence type="ECO:0000256" key="5">
    <source>
        <dbReference type="ARBA" id="ARBA00022801"/>
    </source>
</evidence>
<evidence type="ECO:0000256" key="1">
    <source>
        <dbReference type="ARBA" id="ARBA00001947"/>
    </source>
</evidence>
<keyword evidence="5" id="KW-0378">Hydrolase</keyword>
<dbReference type="Gene3D" id="1.10.1370.10">
    <property type="entry name" value="Neurolysin, domain 3"/>
    <property type="match status" value="1"/>
</dbReference>
<feature type="non-terminal residue" evidence="9">
    <location>
        <position position="260"/>
    </location>
</feature>
<dbReference type="SUPFAM" id="SSF55486">
    <property type="entry name" value="Metalloproteases ('zincins'), catalytic domain"/>
    <property type="match status" value="1"/>
</dbReference>
<protein>
    <recommendedName>
        <fullName evidence="8">Peptidase M3A/M3B catalytic domain-containing protein</fullName>
    </recommendedName>
</protein>
<evidence type="ECO:0000313" key="9">
    <source>
        <dbReference type="EMBL" id="GAG22335.1"/>
    </source>
</evidence>
<feature type="domain" description="Peptidase M3A/M3B catalytic" evidence="8">
    <location>
        <begin position="151"/>
        <end position="259"/>
    </location>
</feature>
<proteinExistence type="inferred from homology"/>
<keyword evidence="7" id="KW-0482">Metalloprotease</keyword>
<evidence type="ECO:0000259" key="8">
    <source>
        <dbReference type="Pfam" id="PF01432"/>
    </source>
</evidence>
<evidence type="ECO:0000256" key="4">
    <source>
        <dbReference type="ARBA" id="ARBA00022723"/>
    </source>
</evidence>
<keyword evidence="6" id="KW-0862">Zinc</keyword>
<feature type="non-terminal residue" evidence="9">
    <location>
        <position position="1"/>
    </location>
</feature>
<dbReference type="GO" id="GO:0005829">
    <property type="term" value="C:cytosol"/>
    <property type="evidence" value="ECO:0007669"/>
    <property type="project" value="TreeGrafter"/>
</dbReference>
<dbReference type="Pfam" id="PF01432">
    <property type="entry name" value="Peptidase_M3"/>
    <property type="match status" value="1"/>
</dbReference>
<keyword evidence="4" id="KW-0479">Metal-binding</keyword>
<evidence type="ECO:0000256" key="3">
    <source>
        <dbReference type="ARBA" id="ARBA00022670"/>
    </source>
</evidence>
<dbReference type="PANTHER" id="PTHR43660:SF1">
    <property type="entry name" value="DIPEPTIDYL CARBOXYPEPTIDASE"/>
    <property type="match status" value="1"/>
</dbReference>
<dbReference type="GO" id="GO:0004180">
    <property type="term" value="F:carboxypeptidase activity"/>
    <property type="evidence" value="ECO:0007669"/>
    <property type="project" value="TreeGrafter"/>
</dbReference>
<dbReference type="GO" id="GO:0004222">
    <property type="term" value="F:metalloendopeptidase activity"/>
    <property type="evidence" value="ECO:0007669"/>
    <property type="project" value="InterPro"/>
</dbReference>
<comment type="similarity">
    <text evidence="2">Belongs to the peptidase M3 family.</text>
</comment>